<evidence type="ECO:0000256" key="4">
    <source>
        <dbReference type="ARBA" id="ARBA00023062"/>
    </source>
</evidence>
<evidence type="ECO:0000256" key="3">
    <source>
        <dbReference type="ARBA" id="ARBA00023002"/>
    </source>
</evidence>
<evidence type="ECO:0000313" key="8">
    <source>
        <dbReference type="Proteomes" id="UP000054383"/>
    </source>
</evidence>
<dbReference type="InterPro" id="IPR002872">
    <property type="entry name" value="Proline_DH_dom"/>
</dbReference>
<dbReference type="GO" id="GO:0010133">
    <property type="term" value="P:L-proline catabolic process to L-glutamate"/>
    <property type="evidence" value="ECO:0007669"/>
    <property type="project" value="TreeGrafter"/>
</dbReference>
<evidence type="ECO:0000313" key="7">
    <source>
        <dbReference type="EMBL" id="CRG90202.1"/>
    </source>
</evidence>
<reference evidence="7 8" key="1">
    <citation type="submission" date="2015-04" db="EMBL/GenBank/DDBJ databases">
        <authorList>
            <person name="Syromyatnikov M.Y."/>
            <person name="Popov V.N."/>
        </authorList>
    </citation>
    <scope>NUCLEOTIDE SEQUENCE [LARGE SCALE GENOMIC DNA]</scope>
    <source>
        <strain evidence="7">WF-38-12</strain>
    </source>
</reference>
<feature type="domain" description="Proline dehydrogenase" evidence="6">
    <location>
        <begin position="133"/>
        <end position="471"/>
    </location>
</feature>
<dbReference type="Gene3D" id="3.20.20.220">
    <property type="match status" value="1"/>
</dbReference>
<dbReference type="InterPro" id="IPR015659">
    <property type="entry name" value="Proline_oxidase"/>
</dbReference>
<gene>
    <name evidence="7" type="ORF">PISL3812_07245</name>
</gene>
<comment type="cofactor">
    <cofactor evidence="5">
        <name>FAD</name>
        <dbReference type="ChEBI" id="CHEBI:57692"/>
    </cofactor>
</comment>
<evidence type="ECO:0000259" key="6">
    <source>
        <dbReference type="Pfam" id="PF01619"/>
    </source>
</evidence>
<keyword evidence="3 5" id="KW-0560">Oxidoreductase</keyword>
<keyword evidence="5" id="KW-0274">FAD</keyword>
<evidence type="ECO:0000256" key="2">
    <source>
        <dbReference type="ARBA" id="ARBA00012695"/>
    </source>
</evidence>
<dbReference type="PANTHER" id="PTHR13914:SF30">
    <property type="entry name" value="PROLINE DEHYDROGENASE"/>
    <property type="match status" value="1"/>
</dbReference>
<dbReference type="Pfam" id="PF01619">
    <property type="entry name" value="Pro_dh"/>
    <property type="match status" value="1"/>
</dbReference>
<dbReference type="EC" id="1.5.5.2" evidence="2 5"/>
<dbReference type="Proteomes" id="UP000054383">
    <property type="component" value="Unassembled WGS sequence"/>
</dbReference>
<evidence type="ECO:0000256" key="5">
    <source>
        <dbReference type="RuleBase" id="RU364054"/>
    </source>
</evidence>
<keyword evidence="5" id="KW-0285">Flavoprotein</keyword>
<dbReference type="PANTHER" id="PTHR13914">
    <property type="entry name" value="PROLINE OXIDASE"/>
    <property type="match status" value="1"/>
</dbReference>
<comment type="catalytic activity">
    <reaction evidence="5">
        <text>L-proline + a quinone = (S)-1-pyrroline-5-carboxylate + a quinol + H(+)</text>
        <dbReference type="Rhea" id="RHEA:23784"/>
        <dbReference type="ChEBI" id="CHEBI:15378"/>
        <dbReference type="ChEBI" id="CHEBI:17388"/>
        <dbReference type="ChEBI" id="CHEBI:24646"/>
        <dbReference type="ChEBI" id="CHEBI:60039"/>
        <dbReference type="ChEBI" id="CHEBI:132124"/>
        <dbReference type="EC" id="1.5.5.2"/>
    </reaction>
</comment>
<dbReference type="OMA" id="QFCAGEK"/>
<keyword evidence="8" id="KW-1185">Reference proteome</keyword>
<comment type="function">
    <text evidence="5">Converts proline to delta-1-pyrroline-5-carboxylate.</text>
</comment>
<proteinExistence type="inferred from homology"/>
<dbReference type="STRING" id="28573.A0A0U1M484"/>
<comment type="similarity">
    <text evidence="1 5">Belongs to the proline oxidase family.</text>
</comment>
<dbReference type="GO" id="GO:0004657">
    <property type="term" value="F:proline dehydrogenase activity"/>
    <property type="evidence" value="ECO:0007669"/>
    <property type="project" value="UniProtKB-EC"/>
</dbReference>
<dbReference type="EMBL" id="CVMT01000007">
    <property type="protein sequence ID" value="CRG90202.1"/>
    <property type="molecule type" value="Genomic_DNA"/>
</dbReference>
<dbReference type="InterPro" id="IPR029041">
    <property type="entry name" value="FAD-linked_oxidoreductase-like"/>
</dbReference>
<dbReference type="GO" id="GO:0071949">
    <property type="term" value="F:FAD binding"/>
    <property type="evidence" value="ECO:0007669"/>
    <property type="project" value="TreeGrafter"/>
</dbReference>
<name>A0A0U1M484_TALIS</name>
<organism evidence="7 8">
    <name type="scientific">Talaromyces islandicus</name>
    <name type="common">Penicillium islandicum</name>
    <dbReference type="NCBI Taxonomy" id="28573"/>
    <lineage>
        <taxon>Eukaryota</taxon>
        <taxon>Fungi</taxon>
        <taxon>Dikarya</taxon>
        <taxon>Ascomycota</taxon>
        <taxon>Pezizomycotina</taxon>
        <taxon>Eurotiomycetes</taxon>
        <taxon>Eurotiomycetidae</taxon>
        <taxon>Eurotiales</taxon>
        <taxon>Trichocomaceae</taxon>
        <taxon>Talaromyces</taxon>
        <taxon>Talaromyces sect. Islandici</taxon>
    </lineage>
</organism>
<accession>A0A0U1M484</accession>
<protein>
    <recommendedName>
        <fullName evidence="2 5">Proline dehydrogenase</fullName>
        <ecNumber evidence="2 5">1.5.5.2</ecNumber>
    </recommendedName>
</protein>
<dbReference type="GO" id="GO:0005739">
    <property type="term" value="C:mitochondrion"/>
    <property type="evidence" value="ECO:0007669"/>
    <property type="project" value="TreeGrafter"/>
</dbReference>
<dbReference type="OrthoDB" id="5464at2759"/>
<keyword evidence="4 5" id="KW-0642">Proline metabolism</keyword>
<dbReference type="SUPFAM" id="SSF51730">
    <property type="entry name" value="FAD-linked oxidoreductase"/>
    <property type="match status" value="1"/>
</dbReference>
<sequence length="492" mass="54685">MFTSTLKRDLYRTSWGVAKLSQHPHSSRCLHWATKCRQAVASTVAATHDAKSPHKPGPSLGILPLSTIVRSLSVTTVTSVPALLTPALASLSFVAESKAKVLDPDYNSILKAALRQTIYSQFCAGETPHEVETTISDLKGLGYAGVILGYGREVVMDEDEARALESREAHEVKRIDTARQAREVLEWKEGTMQTLALAQEGDFVALKFTGAGREALSHLIHGLPPSAELAQAITDICDRARDRGVQLLFDAEQHAVQSTIDAWVLGLQRKYNRTFSLQDKPRALVYGTYQAYLRSTPDTLASHLAAASEEGFVLGVKLVRGAYLGSDPRHLFWENKDGTDQSYDAIARALITRQYGPGLRPSDPQSQEFPQADLVLATHNRKSIEKARALRNDQVRHKRPMIEMVYGQLQGMADDISCQLVHESATTRYEGNALEEIPKPYKYLVWGTVGECTKYLLRRGRENRDAASRTRDTRNAMFAEVKRRSCLGFSFK</sequence>
<dbReference type="AlphaFoldDB" id="A0A0U1M484"/>
<evidence type="ECO:0000256" key="1">
    <source>
        <dbReference type="ARBA" id="ARBA00005869"/>
    </source>
</evidence>